<gene>
    <name evidence="2" type="ordered locus">Sthe_2770</name>
</gene>
<evidence type="ECO:0000256" key="1">
    <source>
        <dbReference type="SAM" id="MobiDB-lite"/>
    </source>
</evidence>
<protein>
    <submittedName>
        <fullName evidence="2">Uncharacterized protein</fullName>
    </submittedName>
</protein>
<dbReference type="Proteomes" id="UP000002027">
    <property type="component" value="Chromosome 2"/>
</dbReference>
<reference evidence="3" key="1">
    <citation type="submission" date="2009-11" db="EMBL/GenBank/DDBJ databases">
        <title>The complete chromosome 2 of Sphaerobacter thermophilus DSM 20745.</title>
        <authorList>
            <person name="Lucas S."/>
            <person name="Copeland A."/>
            <person name="Lapidus A."/>
            <person name="Glavina del Rio T."/>
            <person name="Dalin E."/>
            <person name="Tice H."/>
            <person name="Bruce D."/>
            <person name="Goodwin L."/>
            <person name="Pitluck S."/>
            <person name="Kyrpides N."/>
            <person name="Mavromatis K."/>
            <person name="Ivanova N."/>
            <person name="Mikhailova N."/>
            <person name="LaButti K.M."/>
            <person name="Clum A."/>
            <person name="Sun H.I."/>
            <person name="Brettin T."/>
            <person name="Detter J.C."/>
            <person name="Han C."/>
            <person name="Larimer F."/>
            <person name="Land M."/>
            <person name="Hauser L."/>
            <person name="Markowitz V."/>
            <person name="Cheng J.F."/>
            <person name="Hugenholtz P."/>
            <person name="Woyke T."/>
            <person name="Wu D."/>
            <person name="Steenblock K."/>
            <person name="Schneider S."/>
            <person name="Pukall R."/>
            <person name="Goeker M."/>
            <person name="Klenk H.P."/>
            <person name="Eisen J.A."/>
        </authorList>
    </citation>
    <scope>NUCLEOTIDE SEQUENCE [LARGE SCALE GENOMIC DNA]</scope>
    <source>
        <strain evidence="3">ATCC 49802 / DSM 20745 / S 6022</strain>
    </source>
</reference>
<dbReference type="OrthoDB" id="9877774at2"/>
<dbReference type="KEGG" id="sti:Sthe_2770"/>
<evidence type="ECO:0000313" key="2">
    <source>
        <dbReference type="EMBL" id="ACZ40184.1"/>
    </source>
</evidence>
<reference evidence="2 3" key="2">
    <citation type="journal article" date="2010" name="Stand. Genomic Sci.">
        <title>Complete genome sequence of Desulfohalobium retbaense type strain (HR(100)).</title>
        <authorList>
            <person name="Spring S."/>
            <person name="Nolan M."/>
            <person name="Lapidus A."/>
            <person name="Glavina Del Rio T."/>
            <person name="Copeland A."/>
            <person name="Tice H."/>
            <person name="Cheng J.F."/>
            <person name="Lucas S."/>
            <person name="Land M."/>
            <person name="Chen F."/>
            <person name="Bruce D."/>
            <person name="Goodwin L."/>
            <person name="Pitluck S."/>
            <person name="Ivanova N."/>
            <person name="Mavromatis K."/>
            <person name="Mikhailova N."/>
            <person name="Pati A."/>
            <person name="Chen A."/>
            <person name="Palaniappan K."/>
            <person name="Hauser L."/>
            <person name="Chang Y.J."/>
            <person name="Jeffries C.D."/>
            <person name="Munk C."/>
            <person name="Kiss H."/>
            <person name="Chain P."/>
            <person name="Han C."/>
            <person name="Brettin T."/>
            <person name="Detter J.C."/>
            <person name="Schuler E."/>
            <person name="Goker M."/>
            <person name="Rohde M."/>
            <person name="Bristow J."/>
            <person name="Eisen J.A."/>
            <person name="Markowitz V."/>
            <person name="Hugenholtz P."/>
            <person name="Kyrpides N.C."/>
            <person name="Klenk H.P."/>
        </authorList>
    </citation>
    <scope>NUCLEOTIDE SEQUENCE [LARGE SCALE GENOMIC DNA]</scope>
    <source>
        <strain evidence="3">ATCC 49802 / DSM 20745 / S 6022</strain>
    </source>
</reference>
<dbReference type="HOGENOM" id="CLU_2234881_0_0_0"/>
<dbReference type="STRING" id="479434.Sthe_2770"/>
<feature type="compositionally biased region" description="Polar residues" evidence="1">
    <location>
        <begin position="83"/>
        <end position="94"/>
    </location>
</feature>
<sequence length="105" mass="11858">MPHSARDIIERELGQLNWSHAWSREALMEHFRMAPTVRQVLADHLPNRTFRSAKEVAEAIPQSAWQHIEHIYESGADSNFLKSRAANFQGQGETPGTGHLADEGQ</sequence>
<proteinExistence type="predicted"/>
<dbReference type="InParanoid" id="D1C8P1"/>
<accession>D1C8P1</accession>
<dbReference type="EMBL" id="CP001824">
    <property type="protein sequence ID" value="ACZ40184.1"/>
    <property type="molecule type" value="Genomic_DNA"/>
</dbReference>
<organism evidence="2 3">
    <name type="scientific">Sphaerobacter thermophilus (strain ATCC 49802 / DSM 20745 / KCCM 41009 / NCIMB 13125 / S 6022)</name>
    <dbReference type="NCBI Taxonomy" id="479434"/>
    <lineage>
        <taxon>Bacteria</taxon>
        <taxon>Pseudomonadati</taxon>
        <taxon>Thermomicrobiota</taxon>
        <taxon>Thermomicrobia</taxon>
        <taxon>Sphaerobacterales</taxon>
        <taxon>Sphaerobacterineae</taxon>
        <taxon>Sphaerobacteraceae</taxon>
        <taxon>Sphaerobacter</taxon>
    </lineage>
</organism>
<feature type="region of interest" description="Disordered" evidence="1">
    <location>
        <begin position="83"/>
        <end position="105"/>
    </location>
</feature>
<name>D1C8P1_SPHTD</name>
<evidence type="ECO:0000313" key="3">
    <source>
        <dbReference type="Proteomes" id="UP000002027"/>
    </source>
</evidence>
<dbReference type="RefSeq" id="WP_012873222.1">
    <property type="nucleotide sequence ID" value="NC_013524.1"/>
</dbReference>
<keyword evidence="3" id="KW-1185">Reference proteome</keyword>
<dbReference type="AlphaFoldDB" id="D1C8P1"/>